<keyword evidence="18" id="KW-1185">Reference proteome</keyword>
<name>A0ABQ5USK1_9HYPH</name>
<dbReference type="InterPro" id="IPR002606">
    <property type="entry name" value="Riboflavin_kinase_bac"/>
</dbReference>
<evidence type="ECO:0000313" key="18">
    <source>
        <dbReference type="Proteomes" id="UP001161405"/>
    </source>
</evidence>
<evidence type="ECO:0000256" key="13">
    <source>
        <dbReference type="ARBA" id="ARBA00047880"/>
    </source>
</evidence>
<dbReference type="SUPFAM" id="SSF52374">
    <property type="entry name" value="Nucleotidylyl transferase"/>
    <property type="match status" value="1"/>
</dbReference>
<dbReference type="CDD" id="cd02064">
    <property type="entry name" value="FAD_synthetase_N"/>
    <property type="match status" value="1"/>
</dbReference>
<evidence type="ECO:0000256" key="12">
    <source>
        <dbReference type="ARBA" id="ARBA00023268"/>
    </source>
</evidence>
<dbReference type="PANTHER" id="PTHR22749:SF6">
    <property type="entry name" value="RIBOFLAVIN KINASE"/>
    <property type="match status" value="1"/>
</dbReference>
<keyword evidence="7 15" id="KW-0548">Nucleotidyltransferase</keyword>
<dbReference type="Proteomes" id="UP001161405">
    <property type="component" value="Unassembled WGS sequence"/>
</dbReference>
<keyword evidence="8 15" id="KW-0547">Nucleotide-binding</keyword>
<dbReference type="NCBIfam" id="TIGR00083">
    <property type="entry name" value="ribF"/>
    <property type="match status" value="1"/>
</dbReference>
<accession>A0ABQ5USK1</accession>
<comment type="function">
    <text evidence="1">Catalyzes the phosphorylation of riboflavin to FMN followed by the adenylation of FMN to FAD.</text>
</comment>
<evidence type="ECO:0000256" key="10">
    <source>
        <dbReference type="ARBA" id="ARBA00022827"/>
    </source>
</evidence>
<evidence type="ECO:0000256" key="15">
    <source>
        <dbReference type="PIRNR" id="PIRNR004491"/>
    </source>
</evidence>
<comment type="catalytic activity">
    <reaction evidence="14 15">
        <text>FMN + ATP + H(+) = FAD + diphosphate</text>
        <dbReference type="Rhea" id="RHEA:17237"/>
        <dbReference type="ChEBI" id="CHEBI:15378"/>
        <dbReference type="ChEBI" id="CHEBI:30616"/>
        <dbReference type="ChEBI" id="CHEBI:33019"/>
        <dbReference type="ChEBI" id="CHEBI:57692"/>
        <dbReference type="ChEBI" id="CHEBI:58210"/>
        <dbReference type="EC" id="2.7.7.2"/>
    </reaction>
</comment>
<sequence length="325" mass="35658">MAFSLIEDISQFPAHLRGATIAIGNFDGCHRGHQAVFNAAKEKAQREGKPALVLTFEPHPRDVFAPKPFMFRLTERDQKARLVKALGFDGIIVMPFDKELAGKTAEEFVSDFLVDSIDVSAVAVGADFHFGKARAGTPEFLKNAGAQHGFDVKICGMLDDGEEPVSSSRVRDALREGDVPAANALLGYHFFIAGEVSHGDKRGRELGYPTANIVLSPFEGLQHGIYAVKVLHKGQAYDGVASYGRRPMFDNGKALFETHIFDFKGEIYGDKLEVAITKYLRGEKKFDGVDDLIAAMDQDSIEAKENLASEKAISDFDAQLGFFKH</sequence>
<evidence type="ECO:0000256" key="6">
    <source>
        <dbReference type="ARBA" id="ARBA00022679"/>
    </source>
</evidence>
<dbReference type="Gene3D" id="2.40.30.30">
    <property type="entry name" value="Riboflavin kinase-like"/>
    <property type="match status" value="1"/>
</dbReference>
<evidence type="ECO:0000256" key="7">
    <source>
        <dbReference type="ARBA" id="ARBA00022695"/>
    </source>
</evidence>
<dbReference type="Pfam" id="PF06574">
    <property type="entry name" value="FAD_syn"/>
    <property type="match status" value="1"/>
</dbReference>
<dbReference type="InterPro" id="IPR015864">
    <property type="entry name" value="FAD_synthase"/>
</dbReference>
<dbReference type="InterPro" id="IPR023468">
    <property type="entry name" value="Riboflavin_kinase"/>
</dbReference>
<comment type="pathway">
    <text evidence="2 15">Cofactor biosynthesis; FAD biosynthesis; FAD from FMN: step 1/1.</text>
</comment>
<evidence type="ECO:0000256" key="3">
    <source>
        <dbReference type="ARBA" id="ARBA00005201"/>
    </source>
</evidence>
<gene>
    <name evidence="17" type="primary">ribF</name>
    <name evidence="17" type="ORF">GCM10007879_19890</name>
</gene>
<evidence type="ECO:0000256" key="2">
    <source>
        <dbReference type="ARBA" id="ARBA00004726"/>
    </source>
</evidence>
<dbReference type="Pfam" id="PF01687">
    <property type="entry name" value="Flavokinase"/>
    <property type="match status" value="1"/>
</dbReference>
<comment type="catalytic activity">
    <reaction evidence="13 15">
        <text>riboflavin + ATP = FMN + ADP + H(+)</text>
        <dbReference type="Rhea" id="RHEA:14357"/>
        <dbReference type="ChEBI" id="CHEBI:15378"/>
        <dbReference type="ChEBI" id="CHEBI:30616"/>
        <dbReference type="ChEBI" id="CHEBI:57986"/>
        <dbReference type="ChEBI" id="CHEBI:58210"/>
        <dbReference type="ChEBI" id="CHEBI:456216"/>
        <dbReference type="EC" id="2.7.1.26"/>
    </reaction>
</comment>
<protein>
    <recommendedName>
        <fullName evidence="15">Riboflavin biosynthesis protein</fullName>
    </recommendedName>
    <domain>
        <recommendedName>
            <fullName evidence="15">Riboflavin kinase</fullName>
            <ecNumber evidence="15">2.7.1.26</ecNumber>
        </recommendedName>
        <alternativeName>
            <fullName evidence="15">Flavokinase</fullName>
        </alternativeName>
    </domain>
    <domain>
        <recommendedName>
            <fullName evidence="15">FMN adenylyltransferase</fullName>
            <ecNumber evidence="15">2.7.7.2</ecNumber>
        </recommendedName>
        <alternativeName>
            <fullName evidence="15">FAD pyrophosphorylase</fullName>
        </alternativeName>
        <alternativeName>
            <fullName evidence="15">FAD synthase</fullName>
        </alternativeName>
    </domain>
</protein>
<dbReference type="InterPro" id="IPR014729">
    <property type="entry name" value="Rossmann-like_a/b/a_fold"/>
</dbReference>
<reference evidence="17" key="2">
    <citation type="submission" date="2023-01" db="EMBL/GenBank/DDBJ databases">
        <title>Draft genome sequence of Maritalea porphyrae strain NBRC 107169.</title>
        <authorList>
            <person name="Sun Q."/>
            <person name="Mori K."/>
        </authorList>
    </citation>
    <scope>NUCLEOTIDE SEQUENCE</scope>
    <source>
        <strain evidence="17">NBRC 107169</strain>
    </source>
</reference>
<evidence type="ECO:0000256" key="8">
    <source>
        <dbReference type="ARBA" id="ARBA00022741"/>
    </source>
</evidence>
<evidence type="ECO:0000256" key="9">
    <source>
        <dbReference type="ARBA" id="ARBA00022777"/>
    </source>
</evidence>
<evidence type="ECO:0000256" key="1">
    <source>
        <dbReference type="ARBA" id="ARBA00002121"/>
    </source>
</evidence>
<reference evidence="17" key="1">
    <citation type="journal article" date="2014" name="Int. J. Syst. Evol. Microbiol.">
        <title>Complete genome of a new Firmicutes species belonging to the dominant human colonic microbiota ('Ruminococcus bicirculans') reveals two chromosomes and a selective capacity to utilize plant glucans.</title>
        <authorList>
            <consortium name="NISC Comparative Sequencing Program"/>
            <person name="Wegmann U."/>
            <person name="Louis P."/>
            <person name="Goesmann A."/>
            <person name="Henrissat B."/>
            <person name="Duncan S.H."/>
            <person name="Flint H.J."/>
        </authorList>
    </citation>
    <scope>NUCLEOTIDE SEQUENCE</scope>
    <source>
        <strain evidence="17">NBRC 107169</strain>
    </source>
</reference>
<organism evidence="17 18">
    <name type="scientific">Maritalea porphyrae</name>
    <dbReference type="NCBI Taxonomy" id="880732"/>
    <lineage>
        <taxon>Bacteria</taxon>
        <taxon>Pseudomonadati</taxon>
        <taxon>Pseudomonadota</taxon>
        <taxon>Alphaproteobacteria</taxon>
        <taxon>Hyphomicrobiales</taxon>
        <taxon>Devosiaceae</taxon>
        <taxon>Maritalea</taxon>
    </lineage>
</organism>
<comment type="similarity">
    <text evidence="15">Belongs to the ribF family.</text>
</comment>
<dbReference type="NCBIfam" id="NF004160">
    <property type="entry name" value="PRK05627.1-3"/>
    <property type="match status" value="1"/>
</dbReference>
<evidence type="ECO:0000256" key="11">
    <source>
        <dbReference type="ARBA" id="ARBA00022840"/>
    </source>
</evidence>
<dbReference type="SUPFAM" id="SSF82114">
    <property type="entry name" value="Riboflavin kinase-like"/>
    <property type="match status" value="1"/>
</dbReference>
<keyword evidence="9 15" id="KW-0418">Kinase</keyword>
<dbReference type="RefSeq" id="WP_284364114.1">
    <property type="nucleotide sequence ID" value="NZ_BSNI01000002.1"/>
</dbReference>
<keyword evidence="12" id="KW-0511">Multifunctional enzyme</keyword>
<evidence type="ECO:0000259" key="16">
    <source>
        <dbReference type="SMART" id="SM00904"/>
    </source>
</evidence>
<evidence type="ECO:0000313" key="17">
    <source>
        <dbReference type="EMBL" id="GLQ17740.1"/>
    </source>
</evidence>
<keyword evidence="10 15" id="KW-0274">FAD</keyword>
<keyword evidence="4 15" id="KW-0285">Flavoprotein</keyword>
<comment type="caution">
    <text evidence="17">The sequence shown here is derived from an EMBL/GenBank/DDBJ whole genome shotgun (WGS) entry which is preliminary data.</text>
</comment>
<keyword evidence="5 15" id="KW-0288">FMN</keyword>
<dbReference type="EC" id="2.7.1.26" evidence="15"/>
<dbReference type="Gene3D" id="3.40.50.620">
    <property type="entry name" value="HUPs"/>
    <property type="match status" value="1"/>
</dbReference>
<keyword evidence="6 15" id="KW-0808">Transferase</keyword>
<dbReference type="SMART" id="SM00904">
    <property type="entry name" value="Flavokinase"/>
    <property type="match status" value="1"/>
</dbReference>
<dbReference type="EC" id="2.7.7.2" evidence="15"/>
<comment type="pathway">
    <text evidence="3 15">Cofactor biosynthesis; FMN biosynthesis; FMN from riboflavin (ATP route): step 1/1.</text>
</comment>
<keyword evidence="11 15" id="KW-0067">ATP-binding</keyword>
<dbReference type="InterPro" id="IPR023465">
    <property type="entry name" value="Riboflavin_kinase_dom_sf"/>
</dbReference>
<dbReference type="PIRSF" id="PIRSF004491">
    <property type="entry name" value="FAD_Synth"/>
    <property type="match status" value="1"/>
</dbReference>
<dbReference type="EMBL" id="BSNI01000002">
    <property type="protein sequence ID" value="GLQ17740.1"/>
    <property type="molecule type" value="Genomic_DNA"/>
</dbReference>
<dbReference type="PANTHER" id="PTHR22749">
    <property type="entry name" value="RIBOFLAVIN KINASE/FMN ADENYLYLTRANSFERASE"/>
    <property type="match status" value="1"/>
</dbReference>
<evidence type="ECO:0000256" key="5">
    <source>
        <dbReference type="ARBA" id="ARBA00022643"/>
    </source>
</evidence>
<evidence type="ECO:0000256" key="14">
    <source>
        <dbReference type="ARBA" id="ARBA00049494"/>
    </source>
</evidence>
<feature type="domain" description="Riboflavin kinase" evidence="16">
    <location>
        <begin position="185"/>
        <end position="308"/>
    </location>
</feature>
<dbReference type="InterPro" id="IPR015865">
    <property type="entry name" value="Riboflavin_kinase_bac/euk"/>
</dbReference>
<evidence type="ECO:0000256" key="4">
    <source>
        <dbReference type="ARBA" id="ARBA00022630"/>
    </source>
</evidence>
<proteinExistence type="inferred from homology"/>